<evidence type="ECO:0000256" key="1">
    <source>
        <dbReference type="ARBA" id="ARBA00004141"/>
    </source>
</evidence>
<protein>
    <recommendedName>
        <fullName evidence="6">SLC26A/SulP transporter domain-containing protein</fullName>
    </recommendedName>
</protein>
<evidence type="ECO:0000256" key="3">
    <source>
        <dbReference type="ARBA" id="ARBA00022989"/>
    </source>
</evidence>
<evidence type="ECO:0000313" key="7">
    <source>
        <dbReference type="EMBL" id="KAL0893592.1"/>
    </source>
</evidence>
<keyword evidence="8" id="KW-1185">Reference proteome</keyword>
<feature type="transmembrane region" description="Helical" evidence="5">
    <location>
        <begin position="230"/>
        <end position="250"/>
    </location>
</feature>
<feature type="transmembrane region" description="Helical" evidence="5">
    <location>
        <begin position="140"/>
        <end position="161"/>
    </location>
</feature>
<dbReference type="SUPFAM" id="SSF52091">
    <property type="entry name" value="SpoIIaa-like"/>
    <property type="match status" value="1"/>
</dbReference>
<reference evidence="7 8" key="1">
    <citation type="submission" date="2024-06" db="EMBL/GenBank/DDBJ databases">
        <title>A chromosome-level genome assembly of beet webworm, Loxostege sticticalis.</title>
        <authorList>
            <person name="Zhang Y."/>
        </authorList>
    </citation>
    <scope>NUCLEOTIDE SEQUENCE [LARGE SCALE GENOMIC DNA]</scope>
    <source>
        <strain evidence="7">AQ026</strain>
        <tissue evidence="7">Whole body</tissue>
    </source>
</reference>
<feature type="domain" description="SLC26A/SulP transporter" evidence="6">
    <location>
        <begin position="42"/>
        <end position="428"/>
    </location>
</feature>
<keyword evidence="2 5" id="KW-0812">Transmembrane</keyword>
<evidence type="ECO:0000313" key="8">
    <source>
        <dbReference type="Proteomes" id="UP001549920"/>
    </source>
</evidence>
<name>A0ABR3IBF0_LOXSC</name>
<evidence type="ECO:0000259" key="6">
    <source>
        <dbReference type="Pfam" id="PF00916"/>
    </source>
</evidence>
<evidence type="ECO:0000256" key="5">
    <source>
        <dbReference type="SAM" id="Phobius"/>
    </source>
</evidence>
<dbReference type="PANTHER" id="PTHR11814">
    <property type="entry name" value="SULFATE TRANSPORTER"/>
    <property type="match status" value="1"/>
</dbReference>
<dbReference type="Proteomes" id="UP001549920">
    <property type="component" value="Unassembled WGS sequence"/>
</dbReference>
<proteinExistence type="predicted"/>
<keyword evidence="4 5" id="KW-0472">Membrane</keyword>
<dbReference type="InterPro" id="IPR001902">
    <property type="entry name" value="SLC26A/SulP_fam"/>
</dbReference>
<feature type="transmembrane region" description="Helical" evidence="5">
    <location>
        <begin position="112"/>
        <end position="134"/>
    </location>
</feature>
<dbReference type="EMBL" id="JBEUOH010000005">
    <property type="protein sequence ID" value="KAL0893592.1"/>
    <property type="molecule type" value="Genomic_DNA"/>
</dbReference>
<evidence type="ECO:0000256" key="4">
    <source>
        <dbReference type="ARBA" id="ARBA00023136"/>
    </source>
</evidence>
<comment type="caution">
    <text evidence="7">The sequence shown here is derived from an EMBL/GenBank/DDBJ whole genome shotgun (WGS) entry which is preliminary data.</text>
</comment>
<feature type="transmembrane region" description="Helical" evidence="5">
    <location>
        <begin position="372"/>
        <end position="389"/>
    </location>
</feature>
<keyword evidence="3 5" id="KW-1133">Transmembrane helix</keyword>
<gene>
    <name evidence="7" type="ORF">ABMA27_013773</name>
</gene>
<dbReference type="InterPro" id="IPR011547">
    <property type="entry name" value="SLC26A/SulP_dom"/>
</dbReference>
<comment type="subcellular location">
    <subcellularLocation>
        <location evidence="1">Membrane</location>
        <topology evidence="1">Multi-pass membrane protein</topology>
    </subcellularLocation>
</comment>
<dbReference type="InterPro" id="IPR036513">
    <property type="entry name" value="STAS_dom_sf"/>
</dbReference>
<dbReference type="Pfam" id="PF00916">
    <property type="entry name" value="Sulfate_transp"/>
    <property type="match status" value="1"/>
</dbReference>
<feature type="transmembrane region" description="Helical" evidence="5">
    <location>
        <begin position="424"/>
        <end position="447"/>
    </location>
</feature>
<feature type="transmembrane region" description="Helical" evidence="5">
    <location>
        <begin position="46"/>
        <end position="67"/>
    </location>
</feature>
<accession>A0ABR3IBF0</accession>
<evidence type="ECO:0000256" key="2">
    <source>
        <dbReference type="ARBA" id="ARBA00022692"/>
    </source>
</evidence>
<organism evidence="7 8">
    <name type="scientific">Loxostege sticticalis</name>
    <name type="common">Beet webworm moth</name>
    <dbReference type="NCBI Taxonomy" id="481309"/>
    <lineage>
        <taxon>Eukaryota</taxon>
        <taxon>Metazoa</taxon>
        <taxon>Ecdysozoa</taxon>
        <taxon>Arthropoda</taxon>
        <taxon>Hexapoda</taxon>
        <taxon>Insecta</taxon>
        <taxon>Pterygota</taxon>
        <taxon>Neoptera</taxon>
        <taxon>Endopterygota</taxon>
        <taxon>Lepidoptera</taxon>
        <taxon>Glossata</taxon>
        <taxon>Ditrysia</taxon>
        <taxon>Pyraloidea</taxon>
        <taxon>Crambidae</taxon>
        <taxon>Pyraustinae</taxon>
        <taxon>Loxostege</taxon>
    </lineage>
</organism>
<feature type="transmembrane region" description="Helical" evidence="5">
    <location>
        <begin position="194"/>
        <end position="210"/>
    </location>
</feature>
<sequence length="580" mass="63709">MNVPITIRRRLKNSAKKACSYETIKKRLPILQWLPKYSSDYFIKDTIAGVTVGLTAIPQGIAYAVIAGLPPEYGMYASLTSGFVYFIFGSCKDVTVGPTAIIASMIAKYASYSIDYAVLAGFLTGVIILLMGIFRLGFLVNFISMPVISGFTTAAALQIAASQLKGFFALKGPSGNIFYESVYNLFKNIKTAKIWDPVLGTSTIIMLYILKRMGQGCKSTNGLQKVTRWFLSLARNAVVVVFGMILAYVFQITTFQVPFELIGDIGSGLPAISLPPFSTVTNNQTVPFVKMLQVLGPQFLVVPFVATLKTVTISKAFAEGGRVDATQEMIAVGLCNIIGSFAQSMPITGSFTRTALNYASGVQTPAGGVTKCVLLILALSFLTTTFNYIPKASLAGLILVEMFSMIDYKMIFKLWRKSKKECILLVMTLIVCLFAGLEYGIVTGILLEGVMLLYTTSVPTVYISSTKVDNREFVNLHLLDNVPYCASEYIKKAVLKASHQADVLIIDGTDLHKMDFTVASNLMILVKDLNKVNKDIVFFNFKESFRNLCVDIYPEAESKFRPALTTELDKSLPVQYITHL</sequence>